<dbReference type="InterPro" id="IPR045886">
    <property type="entry name" value="ThiF/MoeB/HesA"/>
</dbReference>
<feature type="region of interest" description="Disordered" evidence="1">
    <location>
        <begin position="476"/>
        <end position="501"/>
    </location>
</feature>
<dbReference type="GO" id="GO:0061503">
    <property type="term" value="F:tRNA threonylcarbamoyladenosine dehydratase"/>
    <property type="evidence" value="ECO:0007669"/>
    <property type="project" value="TreeGrafter"/>
</dbReference>
<evidence type="ECO:0000259" key="2">
    <source>
        <dbReference type="Pfam" id="PF00899"/>
    </source>
</evidence>
<organism evidence="3 4">
    <name type="scientific">Gonium pectorale</name>
    <name type="common">Green alga</name>
    <dbReference type="NCBI Taxonomy" id="33097"/>
    <lineage>
        <taxon>Eukaryota</taxon>
        <taxon>Viridiplantae</taxon>
        <taxon>Chlorophyta</taxon>
        <taxon>core chlorophytes</taxon>
        <taxon>Chlorophyceae</taxon>
        <taxon>CS clade</taxon>
        <taxon>Chlamydomonadales</taxon>
        <taxon>Volvocaceae</taxon>
        <taxon>Gonium</taxon>
    </lineage>
</organism>
<dbReference type="Pfam" id="PF00899">
    <property type="entry name" value="ThiF"/>
    <property type="match status" value="1"/>
</dbReference>
<dbReference type="AlphaFoldDB" id="A0A150GMD7"/>
<feature type="region of interest" description="Disordered" evidence="1">
    <location>
        <begin position="345"/>
        <end position="458"/>
    </location>
</feature>
<evidence type="ECO:0000256" key="1">
    <source>
        <dbReference type="SAM" id="MobiDB-lite"/>
    </source>
</evidence>
<dbReference type="GO" id="GO:0008641">
    <property type="term" value="F:ubiquitin-like modifier activating enzyme activity"/>
    <property type="evidence" value="ECO:0007669"/>
    <property type="project" value="InterPro"/>
</dbReference>
<dbReference type="Proteomes" id="UP000075714">
    <property type="component" value="Unassembled WGS sequence"/>
</dbReference>
<dbReference type="InterPro" id="IPR035985">
    <property type="entry name" value="Ubiquitin-activating_enz"/>
</dbReference>
<gene>
    <name evidence="3" type="ORF">GPECTOR_14g183</name>
</gene>
<sequence>MTTRCFAAPSNKTSPLDSNLGLDPDPKPEAESGPEPDWLQRTTLLLGPDGVAALAARRVVVVGLGGVGSYVAEFLVRAGVGNMAIVDGDVVDVTNKNRQLPALDSTVGQAKAQVMARRLLDINPRLNLVVRQEFMGPDAAAARLLDEVAAELDRGAAVAAAAGRQGSSSGTAATGQRGGGGGSGDGDGSGSPGTTPVAGHAAAHTPLDWVVDCIDSIAPKLALVAAAHRAGARVVSSMGAGGRLDPMAARVADISETYGDPFAANVRRGLRRTHGIREGITVVFSTEPCRRASLALTPKSHFKRSYYGTISYLPACFGLLIAAHILNVEAAGPMLASEAAQRRQLREAAPVQPKEKKKKKARGGGAGGAAAAAGTAAAKLTGGRGSGRRAGEADTGEVTDEGEQRLRRALEEPDVAGQPHTAASATNGGGGNGGGQGGLAGGGKGPGAGAAGTGEGLGGSAEAVAAVGRPAGGAEEALAAGAGGERGTVARTPRPPRPAATAAAQTLFDAVRHGSGLEGMGI</sequence>
<comment type="caution">
    <text evidence="3">The sequence shown here is derived from an EMBL/GenBank/DDBJ whole genome shotgun (WGS) entry which is preliminary data.</text>
</comment>
<keyword evidence="4" id="KW-1185">Reference proteome</keyword>
<name>A0A150GMD7_GONPE</name>
<dbReference type="OrthoDB" id="10265862at2759"/>
<dbReference type="SUPFAM" id="SSF69572">
    <property type="entry name" value="Activating enzymes of the ubiquitin-like proteins"/>
    <property type="match status" value="1"/>
</dbReference>
<dbReference type="GO" id="GO:0061504">
    <property type="term" value="P:cyclic threonylcarbamoyladenosine biosynthetic process"/>
    <property type="evidence" value="ECO:0007669"/>
    <property type="project" value="TreeGrafter"/>
</dbReference>
<dbReference type="PANTHER" id="PTHR43267">
    <property type="entry name" value="TRNA THREONYLCARBAMOYLADENOSINE DEHYDRATASE"/>
    <property type="match status" value="1"/>
</dbReference>
<feature type="compositionally biased region" description="Low complexity" evidence="1">
    <location>
        <begin position="160"/>
        <end position="175"/>
    </location>
</feature>
<feature type="compositionally biased region" description="Basic and acidic residues" evidence="1">
    <location>
        <begin position="402"/>
        <end position="411"/>
    </location>
</feature>
<dbReference type="Gene3D" id="3.40.50.720">
    <property type="entry name" value="NAD(P)-binding Rossmann-like Domain"/>
    <property type="match status" value="1"/>
</dbReference>
<accession>A0A150GMD7</accession>
<evidence type="ECO:0000313" key="4">
    <source>
        <dbReference type="Proteomes" id="UP000075714"/>
    </source>
</evidence>
<feature type="region of interest" description="Disordered" evidence="1">
    <location>
        <begin position="160"/>
        <end position="200"/>
    </location>
</feature>
<dbReference type="PANTHER" id="PTHR43267:SF1">
    <property type="entry name" value="TRNA THREONYLCARBAMOYLADENOSINE DEHYDRATASE"/>
    <property type="match status" value="1"/>
</dbReference>
<feature type="compositionally biased region" description="Gly residues" evidence="1">
    <location>
        <begin position="427"/>
        <end position="458"/>
    </location>
</feature>
<feature type="domain" description="THIF-type NAD/FAD binding fold" evidence="2">
    <location>
        <begin position="43"/>
        <end position="145"/>
    </location>
</feature>
<dbReference type="CDD" id="cd00755">
    <property type="entry name" value="YgdL_like"/>
    <property type="match status" value="1"/>
</dbReference>
<evidence type="ECO:0000313" key="3">
    <source>
        <dbReference type="EMBL" id="KXZ50938.1"/>
    </source>
</evidence>
<feature type="region of interest" description="Disordered" evidence="1">
    <location>
        <begin position="1"/>
        <end position="36"/>
    </location>
</feature>
<dbReference type="InterPro" id="IPR000594">
    <property type="entry name" value="ThiF_NAD_FAD-bd"/>
</dbReference>
<proteinExistence type="predicted"/>
<reference evidence="4" key="1">
    <citation type="journal article" date="2016" name="Nat. Commun.">
        <title>The Gonium pectorale genome demonstrates co-option of cell cycle regulation during the evolution of multicellularity.</title>
        <authorList>
            <person name="Hanschen E.R."/>
            <person name="Marriage T.N."/>
            <person name="Ferris P.J."/>
            <person name="Hamaji T."/>
            <person name="Toyoda A."/>
            <person name="Fujiyama A."/>
            <person name="Neme R."/>
            <person name="Noguchi H."/>
            <person name="Minakuchi Y."/>
            <person name="Suzuki M."/>
            <person name="Kawai-Toyooka H."/>
            <person name="Smith D.R."/>
            <person name="Sparks H."/>
            <person name="Anderson J."/>
            <person name="Bakaric R."/>
            <person name="Luria V."/>
            <person name="Karger A."/>
            <person name="Kirschner M.W."/>
            <person name="Durand P.M."/>
            <person name="Michod R.E."/>
            <person name="Nozaki H."/>
            <person name="Olson B.J."/>
        </authorList>
    </citation>
    <scope>NUCLEOTIDE SEQUENCE [LARGE SCALE GENOMIC DNA]</scope>
    <source>
        <strain evidence="4">NIES-2863</strain>
    </source>
</reference>
<feature type="compositionally biased region" description="Low complexity" evidence="1">
    <location>
        <begin position="369"/>
        <end position="381"/>
    </location>
</feature>
<dbReference type="STRING" id="33097.A0A150GMD7"/>
<feature type="compositionally biased region" description="Gly residues" evidence="1">
    <location>
        <begin position="176"/>
        <end position="191"/>
    </location>
</feature>
<protein>
    <recommendedName>
        <fullName evidence="2">THIF-type NAD/FAD binding fold domain-containing protein</fullName>
    </recommendedName>
</protein>
<dbReference type="EMBL" id="LSYV01000015">
    <property type="protein sequence ID" value="KXZ50938.1"/>
    <property type="molecule type" value="Genomic_DNA"/>
</dbReference>